<proteinExistence type="predicted"/>
<sequence length="99" mass="11757">MVVFNSALKLRIGFRSKQFTRAAKRWRVRAQQMSLKEQMSKHELNRFANRHHYLSLMKILTTSKQKLDPLKDCGMLRRELPMINGDACLRVLVLLHYFP</sequence>
<dbReference type="GO" id="GO:0016301">
    <property type="term" value="F:kinase activity"/>
    <property type="evidence" value="ECO:0007669"/>
    <property type="project" value="UniProtKB-KW"/>
</dbReference>
<evidence type="ECO:0000313" key="2">
    <source>
        <dbReference type="EMBL" id="JAU55676.1"/>
    </source>
</evidence>
<accession>A0A1J3EM44</accession>
<organism evidence="1">
    <name type="scientific">Noccaea caerulescens</name>
    <name type="common">Alpine penny-cress</name>
    <name type="synonym">Thlaspi caerulescens</name>
    <dbReference type="NCBI Taxonomy" id="107243"/>
    <lineage>
        <taxon>Eukaryota</taxon>
        <taxon>Viridiplantae</taxon>
        <taxon>Streptophyta</taxon>
        <taxon>Embryophyta</taxon>
        <taxon>Tracheophyta</taxon>
        <taxon>Spermatophyta</taxon>
        <taxon>Magnoliopsida</taxon>
        <taxon>eudicotyledons</taxon>
        <taxon>Gunneridae</taxon>
        <taxon>Pentapetalae</taxon>
        <taxon>rosids</taxon>
        <taxon>malvids</taxon>
        <taxon>Brassicales</taxon>
        <taxon>Brassicaceae</taxon>
        <taxon>Coluteocarpeae</taxon>
        <taxon>Noccaea</taxon>
    </lineage>
</organism>
<evidence type="ECO:0000313" key="1">
    <source>
        <dbReference type="EMBL" id="JAU32382.1"/>
    </source>
</evidence>
<dbReference type="EMBL" id="GEVL01021665">
    <property type="protein sequence ID" value="JAU55676.1"/>
    <property type="molecule type" value="Transcribed_RNA"/>
</dbReference>
<keyword evidence="1" id="KW-0808">Transferase</keyword>
<dbReference type="AlphaFoldDB" id="A0A1J3EM44"/>
<dbReference type="EMBL" id="GEVK01020450">
    <property type="protein sequence ID" value="JAU32382.1"/>
    <property type="molecule type" value="Transcribed_RNA"/>
</dbReference>
<keyword evidence="1" id="KW-0418">Kinase</keyword>
<protein>
    <submittedName>
        <fullName evidence="1">Phosphatidylinositol 4-kinase gamma 6</fullName>
    </submittedName>
</protein>
<reference evidence="1" key="1">
    <citation type="submission" date="2016-07" db="EMBL/GenBank/DDBJ databases">
        <title>De novo transcriptome assembly of four accessions of the metal hyperaccumulator plant Noccaea caerulescens.</title>
        <authorList>
            <person name="Blande D."/>
            <person name="Halimaa P."/>
            <person name="Tervahauta A.I."/>
            <person name="Aarts M.G."/>
            <person name="Karenlampi S.O."/>
        </authorList>
    </citation>
    <scope>NUCLEOTIDE SEQUENCE</scope>
</reference>
<gene>
    <name evidence="1" type="ORF">LC_TR3920_c7_g1_i1_g.14355</name>
    <name evidence="2" type="ORF">LE_TR17227_c8_g1_i1_g.55539</name>
</gene>
<name>A0A1J3EM44_NOCCA</name>